<dbReference type="Proteomes" id="UP000011761">
    <property type="component" value="Unassembled WGS sequence"/>
</dbReference>
<sequence>MAIQWHYEREKESHTENQISTLPDTAVGHRMVHTPTSLPETTLMSFLIRRCQHLVDNVRTLHVQARITGSRLVMQVSV</sequence>
<dbReference type="RefSeq" id="XP_007672955.1">
    <property type="nucleotide sequence ID" value="XM_007674765.1"/>
</dbReference>
<organism evidence="1 2">
    <name type="scientific">Baudoinia panamericana (strain UAMH 10762)</name>
    <name type="common">Angels' share fungus</name>
    <name type="synonym">Baudoinia compniacensis (strain UAMH 10762)</name>
    <dbReference type="NCBI Taxonomy" id="717646"/>
    <lineage>
        <taxon>Eukaryota</taxon>
        <taxon>Fungi</taxon>
        <taxon>Dikarya</taxon>
        <taxon>Ascomycota</taxon>
        <taxon>Pezizomycotina</taxon>
        <taxon>Dothideomycetes</taxon>
        <taxon>Dothideomycetidae</taxon>
        <taxon>Mycosphaerellales</taxon>
        <taxon>Teratosphaeriaceae</taxon>
        <taxon>Baudoinia</taxon>
    </lineage>
</organism>
<dbReference type="KEGG" id="bcom:BAUCODRAFT_30162"/>
<keyword evidence="2" id="KW-1185">Reference proteome</keyword>
<dbReference type="HOGENOM" id="CLU_2621651_0_0_1"/>
<name>M2LYG9_BAUPA</name>
<protein>
    <submittedName>
        <fullName evidence="1">Uncharacterized protein</fullName>
    </submittedName>
</protein>
<dbReference type="EMBL" id="KB445551">
    <property type="protein sequence ID" value="EMC99757.1"/>
    <property type="molecule type" value="Genomic_DNA"/>
</dbReference>
<reference evidence="1 2" key="1">
    <citation type="journal article" date="2012" name="PLoS Pathog.">
        <title>Diverse lifestyles and strategies of plant pathogenesis encoded in the genomes of eighteen Dothideomycetes fungi.</title>
        <authorList>
            <person name="Ohm R.A."/>
            <person name="Feau N."/>
            <person name="Henrissat B."/>
            <person name="Schoch C.L."/>
            <person name="Horwitz B.A."/>
            <person name="Barry K.W."/>
            <person name="Condon B.J."/>
            <person name="Copeland A.C."/>
            <person name="Dhillon B."/>
            <person name="Glaser F."/>
            <person name="Hesse C.N."/>
            <person name="Kosti I."/>
            <person name="LaButti K."/>
            <person name="Lindquist E.A."/>
            <person name="Lucas S."/>
            <person name="Salamov A.A."/>
            <person name="Bradshaw R.E."/>
            <person name="Ciuffetti L."/>
            <person name="Hamelin R.C."/>
            <person name="Kema G.H.J."/>
            <person name="Lawrence C."/>
            <person name="Scott J.A."/>
            <person name="Spatafora J.W."/>
            <person name="Turgeon B.G."/>
            <person name="de Wit P.J.G.M."/>
            <person name="Zhong S."/>
            <person name="Goodwin S.B."/>
            <person name="Grigoriev I.V."/>
        </authorList>
    </citation>
    <scope>NUCLEOTIDE SEQUENCE [LARGE SCALE GENOMIC DNA]</scope>
    <source>
        <strain evidence="1 2">UAMH 10762</strain>
    </source>
</reference>
<gene>
    <name evidence="1" type="ORF">BAUCODRAFT_30162</name>
</gene>
<proteinExistence type="predicted"/>
<evidence type="ECO:0000313" key="1">
    <source>
        <dbReference type="EMBL" id="EMC99757.1"/>
    </source>
</evidence>
<accession>M2LYG9</accession>
<dbReference type="AlphaFoldDB" id="M2LYG9"/>
<dbReference type="GeneID" id="19111129"/>
<evidence type="ECO:0000313" key="2">
    <source>
        <dbReference type="Proteomes" id="UP000011761"/>
    </source>
</evidence>